<dbReference type="InterPro" id="IPR036412">
    <property type="entry name" value="HAD-like_sf"/>
</dbReference>
<dbReference type="Proteomes" id="UP000007029">
    <property type="component" value="Chromosome"/>
</dbReference>
<dbReference type="SUPFAM" id="SSF56784">
    <property type="entry name" value="HAD-like"/>
    <property type="match status" value="1"/>
</dbReference>
<dbReference type="Pfam" id="PF13344">
    <property type="entry name" value="Hydrolase_6"/>
    <property type="match status" value="1"/>
</dbReference>
<gene>
    <name evidence="1" type="ordered locus">RD1_3628</name>
</gene>
<evidence type="ECO:0000313" key="2">
    <source>
        <dbReference type="Proteomes" id="UP000007029"/>
    </source>
</evidence>
<dbReference type="GO" id="GO:0005737">
    <property type="term" value="C:cytoplasm"/>
    <property type="evidence" value="ECO:0007669"/>
    <property type="project" value="TreeGrafter"/>
</dbReference>
<dbReference type="RefSeq" id="WP_011569718.1">
    <property type="nucleotide sequence ID" value="NC_008209.1"/>
</dbReference>
<proteinExistence type="predicted"/>
<dbReference type="HOGENOM" id="CLU_043473_2_1_5"/>
<accession>Q162I8</accession>
<dbReference type="PANTHER" id="PTHR19288">
    <property type="entry name" value="4-NITROPHENYLPHOSPHATASE-RELATED"/>
    <property type="match status" value="1"/>
</dbReference>
<dbReference type="EMBL" id="CP000362">
    <property type="protein sequence ID" value="ABG33105.1"/>
    <property type="molecule type" value="Genomic_DNA"/>
</dbReference>
<dbReference type="NCBIfam" id="TIGR01549">
    <property type="entry name" value="HAD-SF-IA-v1"/>
    <property type="match status" value="1"/>
</dbReference>
<dbReference type="NCBIfam" id="TIGR01459">
    <property type="entry name" value="HAD-SF-IIA-hyp4"/>
    <property type="match status" value="1"/>
</dbReference>
<evidence type="ECO:0000313" key="1">
    <source>
        <dbReference type="EMBL" id="ABG33105.1"/>
    </source>
</evidence>
<dbReference type="KEGG" id="rde:RD1_3628"/>
<name>Q162I8_ROSDO</name>
<keyword evidence="1" id="KW-0378">Hydrolase</keyword>
<dbReference type="eggNOG" id="COG0647">
    <property type="taxonomic scope" value="Bacteria"/>
</dbReference>
<protein>
    <submittedName>
        <fullName evidence="1">Hydrolase, putative</fullName>
    </submittedName>
</protein>
<sequence>MKTDLMTLAAQYDAFLIDQFGVLLDGAGAYQGAAAALSSLTGMGKQVVLLSNSGKRAAPNAARLTRLGFDRDSYITVMSSGEAAFGEIKGRIGQDIAPGAAVWVHARDGDMSAVAGLDLTPVNEAAAADLLIIAGSRADEFDRAHYRTWLAPAAQRGVPAFCTNPDIKMLTPQGQRFGAGAIAQLYEELGGTVEWVGKPYPLIYRMAQAVLGPSERILCIGDSPEHDIAGGRAAGFATALVRTGLHAGLSEAALLEHCRATAMPDFIIPSFRWEGP</sequence>
<dbReference type="PANTHER" id="PTHR19288:SF90">
    <property type="entry name" value="OS08G0542600 PROTEIN"/>
    <property type="match status" value="1"/>
</dbReference>
<dbReference type="Pfam" id="PF13242">
    <property type="entry name" value="Hydrolase_like"/>
    <property type="match status" value="1"/>
</dbReference>
<dbReference type="InterPro" id="IPR006356">
    <property type="entry name" value="HAD-SF_hydro_IIA_hyp3"/>
</dbReference>
<dbReference type="AlphaFoldDB" id="Q162I8"/>
<dbReference type="OrthoDB" id="9791073at2"/>
<organism evidence="1 2">
    <name type="scientific">Roseobacter denitrificans (strain ATCC 33942 / OCh 114)</name>
    <name type="common">Erythrobacter sp. (strain OCh 114)</name>
    <name type="synonym">Roseobacter denitrificans</name>
    <dbReference type="NCBI Taxonomy" id="375451"/>
    <lineage>
        <taxon>Bacteria</taxon>
        <taxon>Pseudomonadati</taxon>
        <taxon>Pseudomonadota</taxon>
        <taxon>Alphaproteobacteria</taxon>
        <taxon>Rhodobacterales</taxon>
        <taxon>Roseobacteraceae</taxon>
        <taxon>Roseobacter</taxon>
    </lineage>
</organism>
<dbReference type="GO" id="GO:0016791">
    <property type="term" value="F:phosphatase activity"/>
    <property type="evidence" value="ECO:0007669"/>
    <property type="project" value="TreeGrafter"/>
</dbReference>
<dbReference type="InterPro" id="IPR006357">
    <property type="entry name" value="HAD-SF_hydro_IIA"/>
</dbReference>
<keyword evidence="2" id="KW-1185">Reference proteome</keyword>
<dbReference type="InterPro" id="IPR023214">
    <property type="entry name" value="HAD_sf"/>
</dbReference>
<reference evidence="1 2" key="1">
    <citation type="journal article" date="2007" name="J. Bacteriol.">
        <title>The complete genome sequence of Roseobacter denitrificans reveals a mixotrophic rather than photosynthetic metabolism.</title>
        <authorList>
            <person name="Swingley W.D."/>
            <person name="Sadekar S."/>
            <person name="Mastrian S.D."/>
            <person name="Matthies H.J."/>
            <person name="Hao J."/>
            <person name="Ramos H."/>
            <person name="Acharya C.R."/>
            <person name="Conrad A.L."/>
            <person name="Taylor H.L."/>
            <person name="Dejesa L.C."/>
            <person name="Shah M.K."/>
            <person name="O'huallachain M.E."/>
            <person name="Lince M.T."/>
            <person name="Blankenship R.E."/>
            <person name="Beatty J.T."/>
            <person name="Touchman J.W."/>
        </authorList>
    </citation>
    <scope>NUCLEOTIDE SEQUENCE [LARGE SCALE GENOMIC DNA]</scope>
    <source>
        <strain evidence="2">ATCC 33942 / OCh 114</strain>
    </source>
</reference>
<dbReference type="InterPro" id="IPR006439">
    <property type="entry name" value="HAD-SF_hydro_IA"/>
</dbReference>
<dbReference type="Gene3D" id="3.40.50.1000">
    <property type="entry name" value="HAD superfamily/HAD-like"/>
    <property type="match status" value="2"/>
</dbReference>
<dbReference type="STRING" id="375451.RD1_3628"/>